<comment type="caution">
    <text evidence="4">The sequence shown here is derived from an EMBL/GenBank/DDBJ whole genome shotgun (WGS) entry which is preliminary data.</text>
</comment>
<dbReference type="InterPro" id="IPR032308">
    <property type="entry name" value="TDBD"/>
</dbReference>
<proteinExistence type="predicted"/>
<evidence type="ECO:0000313" key="5">
    <source>
        <dbReference type="Proteomes" id="UP000826271"/>
    </source>
</evidence>
<dbReference type="PANTHER" id="PTHR47025">
    <property type="entry name" value="AUTOIMMUNE REGULATOR"/>
    <property type="match status" value="1"/>
</dbReference>
<dbReference type="Pfam" id="PF16135">
    <property type="entry name" value="TDBD"/>
    <property type="match status" value="1"/>
</dbReference>
<gene>
    <name evidence="4" type="ORF">BUALT_Bualt09G0062000</name>
</gene>
<dbReference type="EMBL" id="WHWC01000009">
    <property type="protein sequence ID" value="KAG8376424.1"/>
    <property type="molecule type" value="Genomic_DNA"/>
</dbReference>
<evidence type="ECO:0000313" key="4">
    <source>
        <dbReference type="EMBL" id="KAG8376424.1"/>
    </source>
</evidence>
<evidence type="ECO:0000256" key="1">
    <source>
        <dbReference type="ARBA" id="ARBA00004123"/>
    </source>
</evidence>
<dbReference type="AlphaFoldDB" id="A0AAV6X0E2"/>
<organism evidence="4 5">
    <name type="scientific">Buddleja alternifolia</name>
    <dbReference type="NCBI Taxonomy" id="168488"/>
    <lineage>
        <taxon>Eukaryota</taxon>
        <taxon>Viridiplantae</taxon>
        <taxon>Streptophyta</taxon>
        <taxon>Embryophyta</taxon>
        <taxon>Tracheophyta</taxon>
        <taxon>Spermatophyta</taxon>
        <taxon>Magnoliopsida</taxon>
        <taxon>eudicotyledons</taxon>
        <taxon>Gunneridae</taxon>
        <taxon>Pentapetalae</taxon>
        <taxon>asterids</taxon>
        <taxon>lamiids</taxon>
        <taxon>Lamiales</taxon>
        <taxon>Scrophulariaceae</taxon>
        <taxon>Buddlejeae</taxon>
        <taxon>Buddleja</taxon>
    </lineage>
</organism>
<keyword evidence="5" id="KW-1185">Reference proteome</keyword>
<feature type="domain" description="Tify" evidence="3">
    <location>
        <begin position="427"/>
        <end position="482"/>
    </location>
</feature>
<dbReference type="PANTHER" id="PTHR47025:SF7">
    <property type="entry name" value="ACYL-COA N-ACYLTRANSFERASE WITH RING_FYVE_PHD-TYPE ZINC FINGER DOMAIN-CONTAINING PROTEIN"/>
    <property type="match status" value="1"/>
</dbReference>
<evidence type="ECO:0000259" key="3">
    <source>
        <dbReference type="Pfam" id="PF16135"/>
    </source>
</evidence>
<comment type="subcellular location">
    <subcellularLocation>
        <location evidence="1">Nucleus</location>
    </subcellularLocation>
</comment>
<name>A0AAV6X0E2_9LAMI</name>
<protein>
    <recommendedName>
        <fullName evidence="3">Tify domain-containing protein</fullName>
    </recommendedName>
</protein>
<keyword evidence="2" id="KW-0539">Nucleus</keyword>
<evidence type="ECO:0000256" key="2">
    <source>
        <dbReference type="ARBA" id="ARBA00023242"/>
    </source>
</evidence>
<sequence length="534" mass="58923">MGEGKDEVSATAMEIDSELKIESELLQHCAGDGAVAESHLKEAAKEACNDTKMEVFDDSEAGLCIPMQEKDVLLEKTDLDCSGDSLTKEIPNNTVPEQLVESHVKDVPKVTESKPCSGIQAKVIGNSFELEHFMGRHAKSTELVSFSESTEADVEHGMGNLMKEAPNDAQGELKEVMIKSELEPCAENHAPEVMDNGNLELFCSNKVAKGALNDVGLENCPKNKVKEACNDDACSEVSDPIRSPKHVTSSLTISNQQVDVIGSDYGGCEEITSACSQNSSVDGSCREAEHCRNHKTESPSTSSVVLEIPKHVSRTGVRKITFKFSKRKDYYDNQLQVSDAQHLTSDGFQNHERNAFENAEMNLSTDGSEFHDIRSPYSYVSNRELKRSKKKIPDNYPTNVKKLLSTRILEGARVKYISKSGEKEIPGFIRDCGYLCGCSVCNFSNVVSAHEFELHAGAKTRHPNNHIYLENGTPIYSILQELRTAPLSTLDDVIKSVAGSSVNEEYFQVWKGRKLSHKSLEIDAVKFSWHHAAI</sequence>
<dbReference type="GO" id="GO:0003682">
    <property type="term" value="F:chromatin binding"/>
    <property type="evidence" value="ECO:0007669"/>
    <property type="project" value="TreeGrafter"/>
</dbReference>
<dbReference type="GO" id="GO:0000977">
    <property type="term" value="F:RNA polymerase II transcription regulatory region sequence-specific DNA binding"/>
    <property type="evidence" value="ECO:0007669"/>
    <property type="project" value="TreeGrafter"/>
</dbReference>
<dbReference type="GO" id="GO:0045944">
    <property type="term" value="P:positive regulation of transcription by RNA polymerase II"/>
    <property type="evidence" value="ECO:0007669"/>
    <property type="project" value="TreeGrafter"/>
</dbReference>
<reference evidence="4" key="1">
    <citation type="submission" date="2019-10" db="EMBL/GenBank/DDBJ databases">
        <authorList>
            <person name="Zhang R."/>
            <person name="Pan Y."/>
            <person name="Wang J."/>
            <person name="Ma R."/>
            <person name="Yu S."/>
        </authorList>
    </citation>
    <scope>NUCLEOTIDE SEQUENCE</scope>
    <source>
        <strain evidence="4">LA-IB0</strain>
        <tissue evidence="4">Leaf</tissue>
    </source>
</reference>
<dbReference type="GO" id="GO:0005634">
    <property type="term" value="C:nucleus"/>
    <property type="evidence" value="ECO:0007669"/>
    <property type="project" value="UniProtKB-SubCell"/>
</dbReference>
<dbReference type="GO" id="GO:0042393">
    <property type="term" value="F:histone binding"/>
    <property type="evidence" value="ECO:0007669"/>
    <property type="project" value="TreeGrafter"/>
</dbReference>
<dbReference type="Proteomes" id="UP000826271">
    <property type="component" value="Unassembled WGS sequence"/>
</dbReference>
<accession>A0AAV6X0E2</accession>